<keyword evidence="1" id="KW-0812">Transmembrane</keyword>
<dbReference type="EMBL" id="CP018176">
    <property type="protein sequence ID" value="AUJ30454.1"/>
    <property type="molecule type" value="Genomic_DNA"/>
</dbReference>
<reference evidence="2 3" key="1">
    <citation type="submission" date="2016-11" db="EMBL/GenBank/DDBJ databases">
        <title>Interaction between Lactobacillus species and yeast in water kefir.</title>
        <authorList>
            <person name="Behr J."/>
            <person name="Xu D."/>
            <person name="Vogel R.F."/>
        </authorList>
    </citation>
    <scope>NUCLEOTIDE SEQUENCE [LARGE SCALE GENOMIC DNA]</scope>
    <source>
        <strain evidence="2 3">TMW 1.1822</strain>
    </source>
</reference>
<dbReference type="RefSeq" id="WP_141054680.1">
    <property type="nucleotide sequence ID" value="NZ_CP018176.1"/>
</dbReference>
<gene>
    <name evidence="2" type="ORF">BSQ49_09825</name>
</gene>
<evidence type="ECO:0000313" key="2">
    <source>
        <dbReference type="EMBL" id="AUJ30454.1"/>
    </source>
</evidence>
<name>A0A3S6QQS7_9LACO</name>
<proteinExistence type="predicted"/>
<protein>
    <recommendedName>
        <fullName evidence="4">DUF4181 domain-containing protein</fullName>
    </recommendedName>
</protein>
<feature type="transmembrane region" description="Helical" evidence="1">
    <location>
        <begin position="119"/>
        <end position="145"/>
    </location>
</feature>
<feature type="transmembrane region" description="Helical" evidence="1">
    <location>
        <begin position="56"/>
        <end position="74"/>
    </location>
</feature>
<dbReference type="KEGG" id="lhw:BSQ49_09825"/>
<organism evidence="2 3">
    <name type="scientific">Liquorilactobacillus hordei</name>
    <dbReference type="NCBI Taxonomy" id="468911"/>
    <lineage>
        <taxon>Bacteria</taxon>
        <taxon>Bacillati</taxon>
        <taxon>Bacillota</taxon>
        <taxon>Bacilli</taxon>
        <taxon>Lactobacillales</taxon>
        <taxon>Lactobacillaceae</taxon>
        <taxon>Liquorilactobacillus</taxon>
    </lineage>
</organism>
<feature type="transmembrane region" description="Helical" evidence="1">
    <location>
        <begin position="13"/>
        <end position="32"/>
    </location>
</feature>
<keyword evidence="1" id="KW-1133">Transmembrane helix</keyword>
<dbReference type="AlphaFoldDB" id="A0A3S6QQS7"/>
<evidence type="ECO:0000256" key="1">
    <source>
        <dbReference type="SAM" id="Phobius"/>
    </source>
</evidence>
<evidence type="ECO:0000313" key="3">
    <source>
        <dbReference type="Proteomes" id="UP000314960"/>
    </source>
</evidence>
<evidence type="ECO:0008006" key="4">
    <source>
        <dbReference type="Google" id="ProtNLM"/>
    </source>
</evidence>
<keyword evidence="1" id="KW-0472">Membrane</keyword>
<accession>A0A3S6QQS7</accession>
<dbReference type="Proteomes" id="UP000314960">
    <property type="component" value="Chromosome"/>
</dbReference>
<sequence length="146" mass="16793">MGLLANGIFVGDIILYMGLLIWVVTLCKMIIFRKRNKNSVVSLKDKISDIKKNKKTIFKVILLLIFFLCVFYSLAKIIVFLWIALMVIMGSLFLDDVLKNKIVRLNNDNYTKKLVNIRHTWYIGTIVIVIGCMIPIIVNAVIILFI</sequence>